<comment type="caution">
    <text evidence="1">The sequence shown here is derived from an EMBL/GenBank/DDBJ whole genome shotgun (WGS) entry which is preliminary data.</text>
</comment>
<reference evidence="1" key="1">
    <citation type="submission" date="2018-10" db="EMBL/GenBank/DDBJ databases">
        <title>Population genomic analysis revealed the cold adaptation of white poplar.</title>
        <authorList>
            <person name="Liu Y.-J."/>
        </authorList>
    </citation>
    <scope>NUCLEOTIDE SEQUENCE [LARGE SCALE GENOMIC DNA]</scope>
    <source>
        <strain evidence="1">PAL-ZL1</strain>
    </source>
</reference>
<gene>
    <name evidence="1" type="ORF">D5086_0000237320</name>
</gene>
<dbReference type="AlphaFoldDB" id="A0A4U5P3P3"/>
<dbReference type="EMBL" id="RCHU01000896">
    <property type="protein sequence ID" value="TKR90084.1"/>
    <property type="molecule type" value="Genomic_DNA"/>
</dbReference>
<sequence>MHTINGARKLRKKLGNSSKVMAEIPAASSMEEASGILISSSESARRGTFLRKLEREKEEVSYKEKKEEAKSKFKRLYMLASQNLRLVSFETNNFDLRDLPEKNRH</sequence>
<protein>
    <submittedName>
        <fullName evidence="1">Uncharacterized protein</fullName>
    </submittedName>
</protein>
<name>A0A4U5P3P3_POPAL</name>
<accession>A0A4U5P3P3</accession>
<evidence type="ECO:0000313" key="1">
    <source>
        <dbReference type="EMBL" id="TKR90084.1"/>
    </source>
</evidence>
<organism evidence="1">
    <name type="scientific">Populus alba</name>
    <name type="common">White poplar</name>
    <dbReference type="NCBI Taxonomy" id="43335"/>
    <lineage>
        <taxon>Eukaryota</taxon>
        <taxon>Viridiplantae</taxon>
        <taxon>Streptophyta</taxon>
        <taxon>Embryophyta</taxon>
        <taxon>Tracheophyta</taxon>
        <taxon>Spermatophyta</taxon>
        <taxon>Magnoliopsida</taxon>
        <taxon>eudicotyledons</taxon>
        <taxon>Gunneridae</taxon>
        <taxon>Pentapetalae</taxon>
        <taxon>rosids</taxon>
        <taxon>fabids</taxon>
        <taxon>Malpighiales</taxon>
        <taxon>Salicaceae</taxon>
        <taxon>Saliceae</taxon>
        <taxon>Populus</taxon>
    </lineage>
</organism>
<proteinExistence type="predicted"/>